<dbReference type="CDD" id="cd00190">
    <property type="entry name" value="Tryp_SPc"/>
    <property type="match status" value="1"/>
</dbReference>
<keyword evidence="13" id="KW-0865">Zymogen</keyword>
<proteinExistence type="predicted"/>
<dbReference type="EC" id="3.4.21.69" evidence="18"/>
<comment type="function">
    <text evidence="17">Protein C is a vitamin K-dependent serine protease that regulates blood coagulation by inactivating factors Va and VIIIa in the presence of calcium ions and phospholipids. Exerts a protective effect on the endothelial cell barrier function.</text>
</comment>
<evidence type="ECO:0000259" key="26">
    <source>
        <dbReference type="PROSITE" id="PS50240"/>
    </source>
</evidence>
<evidence type="ECO:0000256" key="22">
    <source>
        <dbReference type="ARBA" id="ARBA00042906"/>
    </source>
</evidence>
<dbReference type="InterPro" id="IPR009003">
    <property type="entry name" value="Peptidase_S1_PA"/>
</dbReference>
<evidence type="ECO:0000256" key="20">
    <source>
        <dbReference type="ARBA" id="ARBA00041306"/>
    </source>
</evidence>
<dbReference type="PANTHER" id="PTHR24278">
    <property type="entry name" value="COAGULATION FACTOR"/>
    <property type="match status" value="1"/>
</dbReference>
<dbReference type="InterPro" id="IPR050442">
    <property type="entry name" value="Peptidase_S1_coag_factors"/>
</dbReference>
<accession>A0A553QZR0</accession>
<keyword evidence="8 24" id="KW-0378">Hydrolase</keyword>
<name>A0A553QZR0_9TELE</name>
<reference evidence="28 29" key="1">
    <citation type="journal article" date="2019" name="Sci. Data">
        <title>Hybrid genome assembly and annotation of Danionella translucida.</title>
        <authorList>
            <person name="Kadobianskyi M."/>
            <person name="Schulze L."/>
            <person name="Schuelke M."/>
            <person name="Judkewitz B."/>
        </authorList>
    </citation>
    <scope>NUCLEOTIDE SEQUENCE [LARGE SCALE GENOMIC DNA]</scope>
    <source>
        <strain evidence="28 29">Bolton</strain>
    </source>
</reference>
<keyword evidence="25" id="KW-0732">Signal</keyword>
<dbReference type="InterPro" id="IPR035972">
    <property type="entry name" value="GLA-like_dom_SF"/>
</dbReference>
<organism evidence="28 29">
    <name type="scientific">Danionella cerebrum</name>
    <dbReference type="NCBI Taxonomy" id="2873325"/>
    <lineage>
        <taxon>Eukaryota</taxon>
        <taxon>Metazoa</taxon>
        <taxon>Chordata</taxon>
        <taxon>Craniata</taxon>
        <taxon>Vertebrata</taxon>
        <taxon>Euteleostomi</taxon>
        <taxon>Actinopterygii</taxon>
        <taxon>Neopterygii</taxon>
        <taxon>Teleostei</taxon>
        <taxon>Ostariophysi</taxon>
        <taxon>Cypriniformes</taxon>
        <taxon>Danionidae</taxon>
        <taxon>Danioninae</taxon>
        <taxon>Danionella</taxon>
    </lineage>
</organism>
<dbReference type="Gene3D" id="2.40.10.10">
    <property type="entry name" value="Trypsin-like serine proteases"/>
    <property type="match status" value="2"/>
</dbReference>
<dbReference type="PIRSF" id="PIRSF001143">
    <property type="entry name" value="Factor_X"/>
    <property type="match status" value="1"/>
</dbReference>
<feature type="active site" description="Charge relay system" evidence="23">
    <location>
        <position position="363"/>
    </location>
</feature>
<dbReference type="InterPro" id="IPR033116">
    <property type="entry name" value="TRYPSIN_SER"/>
</dbReference>
<dbReference type="PROSITE" id="PS50998">
    <property type="entry name" value="GLA_2"/>
    <property type="match status" value="1"/>
</dbReference>
<evidence type="ECO:0000256" key="12">
    <source>
        <dbReference type="ARBA" id="ARBA00023084"/>
    </source>
</evidence>
<dbReference type="PRINTS" id="PR00722">
    <property type="entry name" value="CHYMOTRYPSIN"/>
</dbReference>
<evidence type="ECO:0000256" key="1">
    <source>
        <dbReference type="ARBA" id="ARBA00004240"/>
    </source>
</evidence>
<keyword evidence="14" id="KW-1015">Disulfide bond</keyword>
<evidence type="ECO:0000256" key="19">
    <source>
        <dbReference type="ARBA" id="ARBA00040219"/>
    </source>
</evidence>
<comment type="caution">
    <text evidence="28">The sequence shown here is derived from an EMBL/GenBank/DDBJ whole genome shotgun (WGS) entry which is preliminary data.</text>
</comment>
<dbReference type="GO" id="GO:0007596">
    <property type="term" value="P:blood coagulation"/>
    <property type="evidence" value="ECO:0007669"/>
    <property type="project" value="UniProtKB-KW"/>
</dbReference>
<dbReference type="SUPFAM" id="SSF57196">
    <property type="entry name" value="EGF/Laminin"/>
    <property type="match status" value="1"/>
</dbReference>
<dbReference type="InterPro" id="IPR000294">
    <property type="entry name" value="GLA_domain"/>
</dbReference>
<dbReference type="Pfam" id="PF00089">
    <property type="entry name" value="Trypsin"/>
    <property type="match status" value="1"/>
</dbReference>
<evidence type="ECO:0000256" key="23">
    <source>
        <dbReference type="PIRSR" id="PIRSR001143-1"/>
    </source>
</evidence>
<evidence type="ECO:0000256" key="17">
    <source>
        <dbReference type="ARBA" id="ARBA00037553"/>
    </source>
</evidence>
<evidence type="ECO:0000256" key="7">
    <source>
        <dbReference type="ARBA" id="ARBA00022696"/>
    </source>
</evidence>
<keyword evidence="9" id="KW-0256">Endoplasmic reticulum</keyword>
<dbReference type="STRING" id="623744.A0A553QZR0"/>
<evidence type="ECO:0000313" key="28">
    <source>
        <dbReference type="EMBL" id="TRY95445.1"/>
    </source>
</evidence>
<keyword evidence="7" id="KW-0356">Hemostasis</keyword>
<evidence type="ECO:0000256" key="16">
    <source>
        <dbReference type="ARBA" id="ARBA00036045"/>
    </source>
</evidence>
<feature type="active site" description="Charge relay system" evidence="23">
    <location>
        <position position="264"/>
    </location>
</feature>
<dbReference type="SMART" id="SM00020">
    <property type="entry name" value="Tryp_SPc"/>
    <property type="match status" value="1"/>
</dbReference>
<dbReference type="InterPro" id="IPR001254">
    <property type="entry name" value="Trypsin_dom"/>
</dbReference>
<keyword evidence="10 24" id="KW-0720">Serine protease</keyword>
<dbReference type="InterPro" id="IPR012224">
    <property type="entry name" value="Pept_S1A_FX"/>
</dbReference>
<dbReference type="Gene3D" id="2.10.25.10">
    <property type="entry name" value="Laminin"/>
    <property type="match status" value="1"/>
</dbReference>
<dbReference type="OrthoDB" id="9028152at2759"/>
<feature type="domain" description="Gla" evidence="27">
    <location>
        <begin position="38"/>
        <end position="87"/>
    </location>
</feature>
<feature type="signal peptide" evidence="25">
    <location>
        <begin position="1"/>
        <end position="20"/>
    </location>
</feature>
<evidence type="ECO:0000256" key="11">
    <source>
        <dbReference type="ARBA" id="ARBA00023034"/>
    </source>
</evidence>
<keyword evidence="29" id="KW-1185">Reference proteome</keyword>
<dbReference type="PROSITE" id="PS00135">
    <property type="entry name" value="TRYPSIN_SER"/>
    <property type="match status" value="1"/>
</dbReference>
<dbReference type="InterPro" id="IPR017857">
    <property type="entry name" value="Coagulation_fac-like_Gla_dom"/>
</dbReference>
<feature type="domain" description="Peptidase S1" evidence="26">
    <location>
        <begin position="177"/>
        <end position="411"/>
    </location>
</feature>
<evidence type="ECO:0000256" key="25">
    <source>
        <dbReference type="SAM" id="SignalP"/>
    </source>
</evidence>
<dbReference type="PRINTS" id="PR00001">
    <property type="entry name" value="GLABLOOD"/>
</dbReference>
<dbReference type="GO" id="GO:0005509">
    <property type="term" value="F:calcium ion binding"/>
    <property type="evidence" value="ECO:0007669"/>
    <property type="project" value="InterPro"/>
</dbReference>
<keyword evidence="5" id="KW-0245">EGF-like domain</keyword>
<dbReference type="FunFam" id="2.40.10.10:FF:000015">
    <property type="entry name" value="Atrial natriuretic peptide-converting enzyme"/>
    <property type="match status" value="1"/>
</dbReference>
<evidence type="ECO:0000256" key="3">
    <source>
        <dbReference type="ARBA" id="ARBA00004613"/>
    </source>
</evidence>
<dbReference type="SUPFAM" id="SSF57630">
    <property type="entry name" value="GLA-domain"/>
    <property type="match status" value="1"/>
</dbReference>
<dbReference type="PANTHER" id="PTHR24278:SF0">
    <property type="entry name" value="VITAMIN K-DEPENDENT PROTEIN C"/>
    <property type="match status" value="1"/>
</dbReference>
<dbReference type="PROSITE" id="PS50240">
    <property type="entry name" value="TRYPSIN_DOM"/>
    <property type="match status" value="1"/>
</dbReference>
<evidence type="ECO:0000256" key="15">
    <source>
        <dbReference type="ARBA" id="ARBA00023180"/>
    </source>
</evidence>
<evidence type="ECO:0000256" key="14">
    <source>
        <dbReference type="ARBA" id="ARBA00023157"/>
    </source>
</evidence>
<evidence type="ECO:0000256" key="8">
    <source>
        <dbReference type="ARBA" id="ARBA00022801"/>
    </source>
</evidence>
<feature type="active site" description="Charge relay system" evidence="23">
    <location>
        <position position="218"/>
    </location>
</feature>
<sequence length="416" mass="46591">MKSLLCFSLLVVFWIDGTSCKSVFSSSSKAHELLRSRRANTFLEEIKPPSLERECREEICNFEEAHEIFQTREATMETSAIQTRVFMGNALTSYKTSPVSVTQNKTATNCSINNGGCDHECHEKRDVVARTCSCIKGYQIHDNFRKCTAKNEASCGQIRIAKSSYNNKRIEGLQPWVMGGKVGKKGESPWQALVLNHLGRFHCGGVLIDEYWVLTAAHCLETSAKFSVRLGDYDRYKTEGSEITLPVKRAITHPDYNPITVDNDIALLRLAAPATFTTYILPACLPSTDLAERMLHRNGTVTVVTGWGKNNKTSHRFSSTLNFIEIPIIDNKECSKHMMNNITSNMLCGGIVGQVKDACEGDSGGPMMTLFHDTWFLIGLVSWGEGCGERDKLGIYTRVSSYLDWINTVRLEWDKV</sequence>
<dbReference type="InterPro" id="IPR001314">
    <property type="entry name" value="Peptidase_S1A"/>
</dbReference>
<evidence type="ECO:0000256" key="24">
    <source>
        <dbReference type="RuleBase" id="RU363034"/>
    </source>
</evidence>
<dbReference type="AlphaFoldDB" id="A0A553QZR0"/>
<dbReference type="GO" id="GO:0004252">
    <property type="term" value="F:serine-type endopeptidase activity"/>
    <property type="evidence" value="ECO:0007669"/>
    <property type="project" value="UniProtKB-EC"/>
</dbReference>
<dbReference type="GO" id="GO:0005783">
    <property type="term" value="C:endoplasmic reticulum"/>
    <property type="evidence" value="ECO:0007669"/>
    <property type="project" value="UniProtKB-SubCell"/>
</dbReference>
<dbReference type="FunFam" id="4.10.740.10:FF:000001">
    <property type="entry name" value="vitamin K-dependent protein S"/>
    <property type="match status" value="1"/>
</dbReference>
<keyword evidence="15" id="KW-0325">Glycoprotein</keyword>
<comment type="subcellular location">
    <subcellularLocation>
        <location evidence="1">Endoplasmic reticulum</location>
    </subcellularLocation>
    <subcellularLocation>
        <location evidence="2">Golgi apparatus</location>
    </subcellularLocation>
    <subcellularLocation>
        <location evidence="3">Secreted</location>
    </subcellularLocation>
</comment>
<evidence type="ECO:0000256" key="10">
    <source>
        <dbReference type="ARBA" id="ARBA00022825"/>
    </source>
</evidence>
<evidence type="ECO:0000256" key="6">
    <source>
        <dbReference type="ARBA" id="ARBA00022670"/>
    </source>
</evidence>
<dbReference type="PROSITE" id="PS00134">
    <property type="entry name" value="TRYPSIN_HIS"/>
    <property type="match status" value="1"/>
</dbReference>
<dbReference type="Gene3D" id="4.10.740.10">
    <property type="entry name" value="Coagulation Factor IX"/>
    <property type="match status" value="1"/>
</dbReference>
<dbReference type="GO" id="GO:0005794">
    <property type="term" value="C:Golgi apparatus"/>
    <property type="evidence" value="ECO:0007669"/>
    <property type="project" value="UniProtKB-SubCell"/>
</dbReference>
<dbReference type="InterPro" id="IPR018114">
    <property type="entry name" value="TRYPSIN_HIS"/>
</dbReference>
<gene>
    <name evidence="28" type="ORF">DNTS_032473</name>
</gene>
<dbReference type="Pfam" id="PF00594">
    <property type="entry name" value="Gla"/>
    <property type="match status" value="1"/>
</dbReference>
<comment type="catalytic activity">
    <reaction evidence="16">
        <text>Degradation of blood coagulation factors Va and VIIIa.</text>
        <dbReference type="EC" id="3.4.21.69"/>
    </reaction>
</comment>
<keyword evidence="4" id="KW-0964">Secreted</keyword>
<dbReference type="SUPFAM" id="SSF50494">
    <property type="entry name" value="Trypsin-like serine proteases"/>
    <property type="match status" value="1"/>
</dbReference>
<keyword evidence="12" id="KW-0094">Blood coagulation</keyword>
<keyword evidence="6 24" id="KW-0645">Protease</keyword>
<evidence type="ECO:0000313" key="29">
    <source>
        <dbReference type="Proteomes" id="UP000316079"/>
    </source>
</evidence>
<feature type="chain" id="PRO_5022060398" description="Vitamin K-dependent protein C" evidence="25">
    <location>
        <begin position="21"/>
        <end position="416"/>
    </location>
</feature>
<dbReference type="InterPro" id="IPR043504">
    <property type="entry name" value="Peptidase_S1_PA_chymotrypsin"/>
</dbReference>
<evidence type="ECO:0000256" key="18">
    <source>
        <dbReference type="ARBA" id="ARBA00038995"/>
    </source>
</evidence>
<protein>
    <recommendedName>
        <fullName evidence="19">Vitamin K-dependent protein C</fullName>
        <ecNumber evidence="18">3.4.21.69</ecNumber>
    </recommendedName>
    <alternativeName>
        <fullName evidence="22">Anticoagulant protein C</fullName>
    </alternativeName>
    <alternativeName>
        <fullName evidence="20">Autoprothrombin IIA</fullName>
    </alternativeName>
    <alternativeName>
        <fullName evidence="21">Blood coagulation factor XIV</fullName>
    </alternativeName>
</protein>
<dbReference type="GO" id="GO:0006508">
    <property type="term" value="P:proteolysis"/>
    <property type="evidence" value="ECO:0007669"/>
    <property type="project" value="UniProtKB-KW"/>
</dbReference>
<evidence type="ECO:0000256" key="9">
    <source>
        <dbReference type="ARBA" id="ARBA00022824"/>
    </source>
</evidence>
<dbReference type="GO" id="GO:0005615">
    <property type="term" value="C:extracellular space"/>
    <property type="evidence" value="ECO:0007669"/>
    <property type="project" value="TreeGrafter"/>
</dbReference>
<dbReference type="SMART" id="SM00069">
    <property type="entry name" value="GLA"/>
    <property type="match status" value="1"/>
</dbReference>
<dbReference type="Proteomes" id="UP000316079">
    <property type="component" value="Unassembled WGS sequence"/>
</dbReference>
<evidence type="ECO:0000256" key="2">
    <source>
        <dbReference type="ARBA" id="ARBA00004555"/>
    </source>
</evidence>
<keyword evidence="11" id="KW-0333">Golgi apparatus</keyword>
<evidence type="ECO:0000259" key="27">
    <source>
        <dbReference type="PROSITE" id="PS50998"/>
    </source>
</evidence>
<dbReference type="EMBL" id="SRMA01025364">
    <property type="protein sequence ID" value="TRY95445.1"/>
    <property type="molecule type" value="Genomic_DNA"/>
</dbReference>
<evidence type="ECO:0000256" key="4">
    <source>
        <dbReference type="ARBA" id="ARBA00022525"/>
    </source>
</evidence>
<evidence type="ECO:0000256" key="5">
    <source>
        <dbReference type="ARBA" id="ARBA00022536"/>
    </source>
</evidence>
<evidence type="ECO:0000256" key="21">
    <source>
        <dbReference type="ARBA" id="ARBA00042403"/>
    </source>
</evidence>
<evidence type="ECO:0000256" key="13">
    <source>
        <dbReference type="ARBA" id="ARBA00023145"/>
    </source>
</evidence>